<gene>
    <name evidence="2" type="ORF">GCM10010319_02150</name>
</gene>
<evidence type="ECO:0000313" key="3">
    <source>
        <dbReference type="Proteomes" id="UP001500063"/>
    </source>
</evidence>
<reference evidence="2 3" key="1">
    <citation type="journal article" date="2019" name="Int. J. Syst. Evol. Microbiol.">
        <title>The Global Catalogue of Microorganisms (GCM) 10K type strain sequencing project: providing services to taxonomists for standard genome sequencing and annotation.</title>
        <authorList>
            <consortium name="The Broad Institute Genomics Platform"/>
            <consortium name="The Broad Institute Genome Sequencing Center for Infectious Disease"/>
            <person name="Wu L."/>
            <person name="Ma J."/>
        </authorList>
    </citation>
    <scope>NUCLEOTIDE SEQUENCE [LARGE SCALE GENOMIC DNA]</scope>
    <source>
        <strain evidence="2 3">JCM 4565</strain>
    </source>
</reference>
<keyword evidence="1" id="KW-0732">Signal</keyword>
<feature type="signal peptide" evidence="1">
    <location>
        <begin position="1"/>
        <end position="34"/>
    </location>
</feature>
<proteinExistence type="predicted"/>
<comment type="caution">
    <text evidence="2">The sequence shown here is derived from an EMBL/GenBank/DDBJ whole genome shotgun (WGS) entry which is preliminary data.</text>
</comment>
<evidence type="ECO:0000256" key="1">
    <source>
        <dbReference type="SAM" id="SignalP"/>
    </source>
</evidence>
<dbReference type="EMBL" id="BAAABW010000001">
    <property type="protein sequence ID" value="GAA0329676.1"/>
    <property type="molecule type" value="Genomic_DNA"/>
</dbReference>
<sequence>MSISRSRRAATRAGLLAASVVTAVAGLGATAAVAADTGTAAPHVASDATTHNSLLGVWKVKGIANGNPVEPTYTFKADGTFVMIPEDNAYVGSGTWKQQRDGSFTFHLEHYIYADGKPVSQIRAEQAGKVTGDTFTSSGISGRYDLDGNLLETFSVTISGTRLSK</sequence>
<dbReference type="RefSeq" id="WP_344115070.1">
    <property type="nucleotide sequence ID" value="NZ_BAAABW010000001.1"/>
</dbReference>
<feature type="chain" id="PRO_5046609300" description="DUF1579 domain-containing protein" evidence="1">
    <location>
        <begin position="35"/>
        <end position="165"/>
    </location>
</feature>
<organism evidence="2 3">
    <name type="scientific">Streptomyces blastmyceticus</name>
    <dbReference type="NCBI Taxonomy" id="68180"/>
    <lineage>
        <taxon>Bacteria</taxon>
        <taxon>Bacillati</taxon>
        <taxon>Actinomycetota</taxon>
        <taxon>Actinomycetes</taxon>
        <taxon>Kitasatosporales</taxon>
        <taxon>Streptomycetaceae</taxon>
        <taxon>Streptomyces</taxon>
    </lineage>
</organism>
<dbReference type="PROSITE" id="PS51318">
    <property type="entry name" value="TAT"/>
    <property type="match status" value="1"/>
</dbReference>
<accession>A0ABN0W9C5</accession>
<evidence type="ECO:0000313" key="2">
    <source>
        <dbReference type="EMBL" id="GAA0329676.1"/>
    </source>
</evidence>
<protein>
    <recommendedName>
        <fullName evidence="4">DUF1579 domain-containing protein</fullName>
    </recommendedName>
</protein>
<name>A0ABN0W9C5_9ACTN</name>
<keyword evidence="3" id="KW-1185">Reference proteome</keyword>
<dbReference type="Proteomes" id="UP001500063">
    <property type="component" value="Unassembled WGS sequence"/>
</dbReference>
<dbReference type="InterPro" id="IPR006311">
    <property type="entry name" value="TAT_signal"/>
</dbReference>
<evidence type="ECO:0008006" key="4">
    <source>
        <dbReference type="Google" id="ProtNLM"/>
    </source>
</evidence>